<keyword evidence="2" id="KW-1185">Reference proteome</keyword>
<evidence type="ECO:0000313" key="1">
    <source>
        <dbReference type="EMBL" id="CAG8471057.1"/>
    </source>
</evidence>
<reference evidence="1" key="1">
    <citation type="submission" date="2021-06" db="EMBL/GenBank/DDBJ databases">
        <authorList>
            <person name="Kallberg Y."/>
            <person name="Tangrot J."/>
            <person name="Rosling A."/>
        </authorList>
    </citation>
    <scope>NUCLEOTIDE SEQUENCE</scope>
    <source>
        <strain evidence="1">IN212</strain>
    </source>
</reference>
<evidence type="ECO:0000313" key="2">
    <source>
        <dbReference type="Proteomes" id="UP000789396"/>
    </source>
</evidence>
<protein>
    <submittedName>
        <fullName evidence="1">8483_t:CDS:1</fullName>
    </submittedName>
</protein>
<comment type="caution">
    <text evidence="1">The sequence shown here is derived from an EMBL/GenBank/DDBJ whole genome shotgun (WGS) entry which is preliminary data.</text>
</comment>
<feature type="non-terminal residue" evidence="1">
    <location>
        <position position="42"/>
    </location>
</feature>
<proteinExistence type="predicted"/>
<accession>A0A9N8Z208</accession>
<gene>
    <name evidence="1" type="ORF">RFULGI_LOCUS1119</name>
</gene>
<sequence length="42" mass="4871">MNSDNEYISDEKTYDKSIYDKTPNIQAPNSKLFVHIAQPIIE</sequence>
<dbReference type="EMBL" id="CAJVPZ010000614">
    <property type="protein sequence ID" value="CAG8471057.1"/>
    <property type="molecule type" value="Genomic_DNA"/>
</dbReference>
<name>A0A9N8Z208_9GLOM</name>
<dbReference type="Proteomes" id="UP000789396">
    <property type="component" value="Unassembled WGS sequence"/>
</dbReference>
<organism evidence="1 2">
    <name type="scientific">Racocetra fulgida</name>
    <dbReference type="NCBI Taxonomy" id="60492"/>
    <lineage>
        <taxon>Eukaryota</taxon>
        <taxon>Fungi</taxon>
        <taxon>Fungi incertae sedis</taxon>
        <taxon>Mucoromycota</taxon>
        <taxon>Glomeromycotina</taxon>
        <taxon>Glomeromycetes</taxon>
        <taxon>Diversisporales</taxon>
        <taxon>Gigasporaceae</taxon>
        <taxon>Racocetra</taxon>
    </lineage>
</organism>
<dbReference type="AlphaFoldDB" id="A0A9N8Z208"/>